<dbReference type="GO" id="GO:0016172">
    <property type="term" value="F:antifreeze activity"/>
    <property type="evidence" value="ECO:0007669"/>
    <property type="project" value="InterPro"/>
</dbReference>
<feature type="compositionally biased region" description="Polar residues" evidence="3">
    <location>
        <begin position="167"/>
        <end position="183"/>
    </location>
</feature>
<evidence type="ECO:0000256" key="3">
    <source>
        <dbReference type="SAM" id="MobiDB-lite"/>
    </source>
</evidence>
<dbReference type="Proteomes" id="UP001430953">
    <property type="component" value="Unassembled WGS sequence"/>
</dbReference>
<evidence type="ECO:0000313" key="4">
    <source>
        <dbReference type="EMBL" id="KAL0127639.1"/>
    </source>
</evidence>
<sequence length="183" mass="17850">MCSVGFQNSVSSFFSINNGKRYKSSQRVAVAASDCGKHYTKCNTVAGTAFLEPSLFDDTLTAADTATAEGAEATTAAAATAAAAAAAATTAAAATAAAAAAAAAADAACAAAAAAACAAATAAAAAAAATAAATGRYDVHRCVPHHSLDNTNLQISRRRSAFRPASGITQKSRSRSSGSGTHM</sequence>
<dbReference type="EMBL" id="JADYXP020000003">
    <property type="protein sequence ID" value="KAL0127639.1"/>
    <property type="molecule type" value="Genomic_DNA"/>
</dbReference>
<proteinExistence type="inferred from homology"/>
<name>A0AAW2GKM5_9HYME</name>
<dbReference type="PRINTS" id="PR00308">
    <property type="entry name" value="ANTIFREEZEI"/>
</dbReference>
<evidence type="ECO:0000256" key="1">
    <source>
        <dbReference type="ARBA" id="ARBA00006358"/>
    </source>
</evidence>
<evidence type="ECO:0000313" key="5">
    <source>
        <dbReference type="Proteomes" id="UP001430953"/>
    </source>
</evidence>
<keyword evidence="5" id="KW-1185">Reference proteome</keyword>
<comment type="caution">
    <text evidence="4">The sequence shown here is derived from an EMBL/GenBank/DDBJ whole genome shotgun (WGS) entry which is preliminary data.</text>
</comment>
<evidence type="ECO:0000256" key="2">
    <source>
        <dbReference type="ARBA" id="ARBA00023076"/>
    </source>
</evidence>
<reference evidence="4 5" key="1">
    <citation type="submission" date="2023-03" db="EMBL/GenBank/DDBJ databases">
        <title>High recombination rates correlate with genetic variation in Cardiocondyla obscurior ants.</title>
        <authorList>
            <person name="Errbii M."/>
        </authorList>
    </citation>
    <scope>NUCLEOTIDE SEQUENCE [LARGE SCALE GENOMIC DNA]</scope>
    <source>
        <strain evidence="4">Alpha-2009</strain>
        <tissue evidence="4">Whole body</tissue>
    </source>
</reference>
<feature type="region of interest" description="Disordered" evidence="3">
    <location>
        <begin position="153"/>
        <end position="183"/>
    </location>
</feature>
<accession>A0AAW2GKM5</accession>
<comment type="similarity">
    <text evidence="1">Belongs to the type-I AFP family.</text>
</comment>
<dbReference type="AlphaFoldDB" id="A0AAW2GKM5"/>
<organism evidence="4 5">
    <name type="scientific">Cardiocondyla obscurior</name>
    <dbReference type="NCBI Taxonomy" id="286306"/>
    <lineage>
        <taxon>Eukaryota</taxon>
        <taxon>Metazoa</taxon>
        <taxon>Ecdysozoa</taxon>
        <taxon>Arthropoda</taxon>
        <taxon>Hexapoda</taxon>
        <taxon>Insecta</taxon>
        <taxon>Pterygota</taxon>
        <taxon>Neoptera</taxon>
        <taxon>Endopterygota</taxon>
        <taxon>Hymenoptera</taxon>
        <taxon>Apocrita</taxon>
        <taxon>Aculeata</taxon>
        <taxon>Formicoidea</taxon>
        <taxon>Formicidae</taxon>
        <taxon>Myrmicinae</taxon>
        <taxon>Cardiocondyla</taxon>
    </lineage>
</organism>
<protein>
    <submittedName>
        <fullName evidence="4">Uncharacterized protein</fullName>
    </submittedName>
</protein>
<keyword evidence="2" id="KW-0047">Antifreeze protein</keyword>
<gene>
    <name evidence="4" type="ORF">PUN28_003134</name>
</gene>
<dbReference type="InterPro" id="IPR000104">
    <property type="entry name" value="Antifreeze_1"/>
</dbReference>